<dbReference type="SMART" id="SM00448">
    <property type="entry name" value="REC"/>
    <property type="match status" value="1"/>
</dbReference>
<sequence>MAVIGDFVERIKPIAPDARGAEVFDRFQAEPDVLALAVVDGDGRPLGLVERNAFFLKMGAEYGRALYARRPVQALMDADAPRAEASTPADAFFRQAGAANMSALLRGFIVTDQGRYVGVGTALHLMQAGSALYRQRADQMTALAADLSRAEAEARASSRAKSEFLAVMSHEIRTPLNGVLGVAELIDRKLEQPELKPYVATILDSGRTLLRLLTDALDMSRAEAGLLTLEPQSLRLSGLARDVEMLWRPRAEERAIRLEVDASEVETAWVRADGMRMKQVLNNLIGNALKFTPVGGRVTVRLTGSGAGDPLRLRAEVEDTGPGVPESAAATIFEPFNTGQAGREGAGAGLGLAICRQIVDRMGGVIGLETGAGGGARFWFELPLERSDPDIAAAEAEIAPPTPHETLHVLIADDNATNRFVAGKLLETFGCTHAAVEDGAQAVRAVQQERFDLVLMDIKMPVMDGLQATAAIRATPGLDRDPPIIALTANADPRDAEVYRAAGMAAVVEKPIRPDALLDAMRRVLSTAEPDAVMAA</sequence>
<feature type="domain" description="Histidine kinase" evidence="7">
    <location>
        <begin position="167"/>
        <end position="386"/>
    </location>
</feature>
<dbReference type="GO" id="GO:0005524">
    <property type="term" value="F:ATP binding"/>
    <property type="evidence" value="ECO:0007669"/>
    <property type="project" value="UniProtKB-KW"/>
</dbReference>
<evidence type="ECO:0000256" key="6">
    <source>
        <dbReference type="PROSITE-ProRule" id="PRU00169"/>
    </source>
</evidence>
<dbReference type="PROSITE" id="PS50109">
    <property type="entry name" value="HIS_KIN"/>
    <property type="match status" value="1"/>
</dbReference>
<reference evidence="9 10" key="1">
    <citation type="submission" date="2024-09" db="EMBL/GenBank/DDBJ databases">
        <authorList>
            <person name="Sun Q."/>
            <person name="Mori K."/>
        </authorList>
    </citation>
    <scope>NUCLEOTIDE SEQUENCE [LARGE SCALE GENOMIC DNA]</scope>
    <source>
        <strain evidence="9 10">NCAIM B.02621</strain>
    </source>
</reference>
<keyword evidence="10" id="KW-1185">Reference proteome</keyword>
<dbReference type="Gene3D" id="3.30.565.10">
    <property type="entry name" value="Histidine kinase-like ATPase, C-terminal domain"/>
    <property type="match status" value="1"/>
</dbReference>
<dbReference type="SUPFAM" id="SSF54631">
    <property type="entry name" value="CBS-domain pair"/>
    <property type="match status" value="1"/>
</dbReference>
<dbReference type="InterPro" id="IPR011006">
    <property type="entry name" value="CheY-like_superfamily"/>
</dbReference>
<dbReference type="Gene3D" id="1.10.287.130">
    <property type="match status" value="1"/>
</dbReference>
<dbReference type="InterPro" id="IPR036890">
    <property type="entry name" value="HATPase_C_sf"/>
</dbReference>
<name>A0ABV6R2C6_9CAUL</name>
<accession>A0ABV6R2C6</accession>
<evidence type="ECO:0000256" key="5">
    <source>
        <dbReference type="ARBA" id="ARBA00022777"/>
    </source>
</evidence>
<dbReference type="Proteomes" id="UP001589906">
    <property type="component" value="Unassembled WGS sequence"/>
</dbReference>
<dbReference type="PANTHER" id="PTHR43047:SF78">
    <property type="entry name" value="SENSORY_REGULATORY PROTEIN RPFC"/>
    <property type="match status" value="1"/>
</dbReference>
<dbReference type="InterPro" id="IPR003594">
    <property type="entry name" value="HATPase_dom"/>
</dbReference>
<dbReference type="PRINTS" id="PR00344">
    <property type="entry name" value="BCTRLSENSOR"/>
</dbReference>
<gene>
    <name evidence="9" type="ORF">ACFFGE_07785</name>
</gene>
<evidence type="ECO:0000259" key="8">
    <source>
        <dbReference type="PROSITE" id="PS50110"/>
    </source>
</evidence>
<dbReference type="PANTHER" id="PTHR43047">
    <property type="entry name" value="TWO-COMPONENT HISTIDINE PROTEIN KINASE"/>
    <property type="match status" value="1"/>
</dbReference>
<dbReference type="SUPFAM" id="SSF47384">
    <property type="entry name" value="Homodimeric domain of signal transducing histidine kinase"/>
    <property type="match status" value="1"/>
</dbReference>
<dbReference type="InterPro" id="IPR046342">
    <property type="entry name" value="CBS_dom_sf"/>
</dbReference>
<evidence type="ECO:0000256" key="2">
    <source>
        <dbReference type="ARBA" id="ARBA00012438"/>
    </source>
</evidence>
<feature type="domain" description="Response regulatory" evidence="8">
    <location>
        <begin position="408"/>
        <end position="525"/>
    </location>
</feature>
<organism evidence="9 10">
    <name type="scientific">Brevundimonas balnearis</name>
    <dbReference type="NCBI Taxonomy" id="1572858"/>
    <lineage>
        <taxon>Bacteria</taxon>
        <taxon>Pseudomonadati</taxon>
        <taxon>Pseudomonadota</taxon>
        <taxon>Alphaproteobacteria</taxon>
        <taxon>Caulobacterales</taxon>
        <taxon>Caulobacteraceae</taxon>
        <taxon>Brevundimonas</taxon>
    </lineage>
</organism>
<evidence type="ECO:0000313" key="10">
    <source>
        <dbReference type="Proteomes" id="UP001589906"/>
    </source>
</evidence>
<proteinExistence type="predicted"/>
<evidence type="ECO:0000256" key="4">
    <source>
        <dbReference type="ARBA" id="ARBA00022679"/>
    </source>
</evidence>
<dbReference type="CDD" id="cd17546">
    <property type="entry name" value="REC_hyHK_CKI1_RcsC-like"/>
    <property type="match status" value="1"/>
</dbReference>
<dbReference type="InterPro" id="IPR036097">
    <property type="entry name" value="HisK_dim/P_sf"/>
</dbReference>
<dbReference type="CDD" id="cd00082">
    <property type="entry name" value="HisKA"/>
    <property type="match status" value="1"/>
</dbReference>
<dbReference type="Pfam" id="PF02518">
    <property type="entry name" value="HATPase_c"/>
    <property type="match status" value="1"/>
</dbReference>
<dbReference type="RefSeq" id="WP_376835747.1">
    <property type="nucleotide sequence ID" value="NZ_JBHLSW010000005.1"/>
</dbReference>
<keyword evidence="5" id="KW-0418">Kinase</keyword>
<comment type="caution">
    <text evidence="9">The sequence shown here is derived from an EMBL/GenBank/DDBJ whole genome shotgun (WGS) entry which is preliminary data.</text>
</comment>
<keyword evidence="3 6" id="KW-0597">Phosphoprotein</keyword>
<dbReference type="InterPro" id="IPR001789">
    <property type="entry name" value="Sig_transdc_resp-reg_receiver"/>
</dbReference>
<comment type="catalytic activity">
    <reaction evidence="1">
        <text>ATP + protein L-histidine = ADP + protein N-phospho-L-histidine.</text>
        <dbReference type="EC" id="2.7.13.3"/>
    </reaction>
</comment>
<dbReference type="Pfam" id="PF00512">
    <property type="entry name" value="HisKA"/>
    <property type="match status" value="1"/>
</dbReference>
<dbReference type="Gene3D" id="3.40.50.2300">
    <property type="match status" value="1"/>
</dbReference>
<dbReference type="EMBL" id="JBHLSW010000005">
    <property type="protein sequence ID" value="MFC0633779.1"/>
    <property type="molecule type" value="Genomic_DNA"/>
</dbReference>
<dbReference type="Pfam" id="PF00072">
    <property type="entry name" value="Response_reg"/>
    <property type="match status" value="1"/>
</dbReference>
<dbReference type="InterPro" id="IPR005467">
    <property type="entry name" value="His_kinase_dom"/>
</dbReference>
<evidence type="ECO:0000256" key="1">
    <source>
        <dbReference type="ARBA" id="ARBA00000085"/>
    </source>
</evidence>
<keyword evidence="9" id="KW-0067">ATP-binding</keyword>
<protein>
    <recommendedName>
        <fullName evidence="2">histidine kinase</fullName>
        <ecNumber evidence="2">2.7.13.3</ecNumber>
    </recommendedName>
</protein>
<dbReference type="SUPFAM" id="SSF52172">
    <property type="entry name" value="CheY-like"/>
    <property type="match status" value="1"/>
</dbReference>
<keyword evidence="4" id="KW-0808">Transferase</keyword>
<dbReference type="InterPro" id="IPR004358">
    <property type="entry name" value="Sig_transdc_His_kin-like_C"/>
</dbReference>
<feature type="modified residue" description="4-aspartylphosphate" evidence="6">
    <location>
        <position position="457"/>
    </location>
</feature>
<evidence type="ECO:0000259" key="7">
    <source>
        <dbReference type="PROSITE" id="PS50109"/>
    </source>
</evidence>
<keyword evidence="9" id="KW-0547">Nucleotide-binding</keyword>
<dbReference type="SMART" id="SM00388">
    <property type="entry name" value="HisKA"/>
    <property type="match status" value="1"/>
</dbReference>
<dbReference type="CDD" id="cd16922">
    <property type="entry name" value="HATPase_EvgS-ArcB-TorS-like"/>
    <property type="match status" value="1"/>
</dbReference>
<evidence type="ECO:0000256" key="3">
    <source>
        <dbReference type="ARBA" id="ARBA00022553"/>
    </source>
</evidence>
<dbReference type="InterPro" id="IPR003661">
    <property type="entry name" value="HisK_dim/P_dom"/>
</dbReference>
<dbReference type="PROSITE" id="PS50110">
    <property type="entry name" value="RESPONSE_REGULATORY"/>
    <property type="match status" value="1"/>
</dbReference>
<dbReference type="SUPFAM" id="SSF55874">
    <property type="entry name" value="ATPase domain of HSP90 chaperone/DNA topoisomerase II/histidine kinase"/>
    <property type="match status" value="1"/>
</dbReference>
<evidence type="ECO:0000313" key="9">
    <source>
        <dbReference type="EMBL" id="MFC0633779.1"/>
    </source>
</evidence>
<dbReference type="EC" id="2.7.13.3" evidence="2"/>
<dbReference type="SMART" id="SM00387">
    <property type="entry name" value="HATPase_c"/>
    <property type="match status" value="1"/>
</dbReference>